<dbReference type="InterPro" id="IPR001638">
    <property type="entry name" value="Solute-binding_3/MltF_N"/>
</dbReference>
<evidence type="ECO:0000256" key="4">
    <source>
        <dbReference type="ARBA" id="ARBA00022729"/>
    </source>
</evidence>
<dbReference type="NCBIfam" id="TIGR01096">
    <property type="entry name" value="3A0103s03R"/>
    <property type="match status" value="1"/>
</dbReference>
<proteinExistence type="inferred from homology"/>
<evidence type="ECO:0000256" key="2">
    <source>
        <dbReference type="ARBA" id="ARBA00010333"/>
    </source>
</evidence>
<evidence type="ECO:0000256" key="3">
    <source>
        <dbReference type="ARBA" id="ARBA00022448"/>
    </source>
</evidence>
<dbReference type="AlphaFoldDB" id="A0A1X7H2B5"/>
<feature type="chain" id="PRO_5012304572" evidence="6">
    <location>
        <begin position="20"/>
        <end position="257"/>
    </location>
</feature>
<dbReference type="EMBL" id="FXAH01000020">
    <property type="protein sequence ID" value="SMF78603.1"/>
    <property type="molecule type" value="Genomic_DNA"/>
</dbReference>
<organism evidence="8 9">
    <name type="scientific">Trinickia caryophylli</name>
    <name type="common">Paraburkholderia caryophylli</name>
    <dbReference type="NCBI Taxonomy" id="28094"/>
    <lineage>
        <taxon>Bacteria</taxon>
        <taxon>Pseudomonadati</taxon>
        <taxon>Pseudomonadota</taxon>
        <taxon>Betaproteobacteria</taxon>
        <taxon>Burkholderiales</taxon>
        <taxon>Burkholderiaceae</taxon>
        <taxon>Trinickia</taxon>
    </lineage>
</organism>
<feature type="signal peptide" evidence="6">
    <location>
        <begin position="1"/>
        <end position="19"/>
    </location>
</feature>
<keyword evidence="4 6" id="KW-0732">Signal</keyword>
<dbReference type="InterPro" id="IPR005768">
    <property type="entry name" value="Lys_Arg_Orn-bd"/>
</dbReference>
<evidence type="ECO:0000313" key="9">
    <source>
        <dbReference type="Proteomes" id="UP000192911"/>
    </source>
</evidence>
<dbReference type="SMART" id="SM00062">
    <property type="entry name" value="PBPb"/>
    <property type="match status" value="1"/>
</dbReference>
<dbReference type="PANTHER" id="PTHR35936:SF13">
    <property type="entry name" value="HISTIDINE-BINDING PERIPLASMIC PROTEIN"/>
    <property type="match status" value="1"/>
</dbReference>
<keyword evidence="9" id="KW-1185">Reference proteome</keyword>
<dbReference type="GO" id="GO:0030288">
    <property type="term" value="C:outer membrane-bounded periplasmic space"/>
    <property type="evidence" value="ECO:0007669"/>
    <property type="project" value="InterPro"/>
</dbReference>
<dbReference type="GeneID" id="95550838"/>
<dbReference type="PANTHER" id="PTHR35936">
    <property type="entry name" value="MEMBRANE-BOUND LYTIC MUREIN TRANSGLYCOSYLASE F"/>
    <property type="match status" value="1"/>
</dbReference>
<feature type="domain" description="Solute-binding protein family 3/N-terminal" evidence="7">
    <location>
        <begin position="24"/>
        <end position="253"/>
    </location>
</feature>
<accession>A0A1X7H2B5</accession>
<sequence length="257" mass="28281">MGKLAILVMAMLAIGIADAKEWSTVRLGSAASYPPFHSQNPDGRLVGFDIDLGNEICRRMHANCVWVDSEFDSLIPALKARKFDAIVSALSITPKRAKQIAFSSKLYNIPTELVARKERGLTSTVAALRGKRIGVVQGSTQEIYAKRYWEPEGVVIESYQNQDLVYADLLAARLDATLTNAAQAEYGFLKTPQAAGFGRAGDELYDDEIFGVGTAVGLRKEDGDLKAQIDAAIANMRRDGTYDKIVRRYFDFDAYGK</sequence>
<reference evidence="9" key="1">
    <citation type="submission" date="2017-04" db="EMBL/GenBank/DDBJ databases">
        <authorList>
            <person name="Varghese N."/>
            <person name="Submissions S."/>
        </authorList>
    </citation>
    <scope>NUCLEOTIDE SEQUENCE [LARGE SCALE GENOMIC DNA]</scope>
    <source>
        <strain evidence="9">Ballard 720</strain>
    </source>
</reference>
<evidence type="ECO:0000259" key="7">
    <source>
        <dbReference type="SMART" id="SM00062"/>
    </source>
</evidence>
<dbReference type="SUPFAM" id="SSF53850">
    <property type="entry name" value="Periplasmic binding protein-like II"/>
    <property type="match status" value="1"/>
</dbReference>
<dbReference type="Proteomes" id="UP000192911">
    <property type="component" value="Unassembled WGS sequence"/>
</dbReference>
<dbReference type="STRING" id="28094.SAMN06295900_120119"/>
<comment type="similarity">
    <text evidence="2">Belongs to the bacterial solute-binding protein 3 family.</text>
</comment>
<dbReference type="RefSeq" id="WP_085230386.1">
    <property type="nucleotide sequence ID" value="NZ_BSQD01000018.1"/>
</dbReference>
<dbReference type="Pfam" id="PF00497">
    <property type="entry name" value="SBP_bac_3"/>
    <property type="match status" value="1"/>
</dbReference>
<keyword evidence="3" id="KW-0813">Transport</keyword>
<evidence type="ECO:0000313" key="8">
    <source>
        <dbReference type="EMBL" id="SMF78603.1"/>
    </source>
</evidence>
<name>A0A1X7H2B5_TRICW</name>
<protein>
    <submittedName>
        <fullName evidence="8">Lysine/arginine/ornithine transport system substrate-binding protein</fullName>
    </submittedName>
</protein>
<evidence type="ECO:0000256" key="1">
    <source>
        <dbReference type="ARBA" id="ARBA00004418"/>
    </source>
</evidence>
<dbReference type="OrthoDB" id="9768183at2"/>
<gene>
    <name evidence="8" type="ORF">SAMN06295900_120119</name>
</gene>
<comment type="subcellular location">
    <subcellularLocation>
        <location evidence="1">Periplasm</location>
    </subcellularLocation>
</comment>
<evidence type="ECO:0000256" key="6">
    <source>
        <dbReference type="SAM" id="SignalP"/>
    </source>
</evidence>
<evidence type="ECO:0000256" key="5">
    <source>
        <dbReference type="ARBA" id="ARBA00022764"/>
    </source>
</evidence>
<keyword evidence="5" id="KW-0574">Periplasm</keyword>
<dbReference type="Gene3D" id="3.40.190.10">
    <property type="entry name" value="Periplasmic binding protein-like II"/>
    <property type="match status" value="2"/>
</dbReference>